<dbReference type="Proteomes" id="UP000243459">
    <property type="component" value="Chromosome 1"/>
</dbReference>
<sequence length="67" mass="6132">MERGVEQGLFGGGAAGDGLSAAASAKAEEGGGGADLGGAARDEGDPAPVAIGGEAEMVGDEGSGGKE</sequence>
<feature type="region of interest" description="Disordered" evidence="1">
    <location>
        <begin position="1"/>
        <end position="67"/>
    </location>
</feature>
<proteinExistence type="predicted"/>
<protein>
    <submittedName>
        <fullName evidence="2">Uncharacterized protein</fullName>
    </submittedName>
</protein>
<dbReference type="Gramene" id="ONK80094">
    <property type="protein sequence ID" value="ONK80094"/>
    <property type="gene ID" value="A4U43_C01F13830"/>
</dbReference>
<reference evidence="3" key="1">
    <citation type="journal article" date="2017" name="Nat. Commun.">
        <title>The asparagus genome sheds light on the origin and evolution of a young Y chromosome.</title>
        <authorList>
            <person name="Harkess A."/>
            <person name="Zhou J."/>
            <person name="Xu C."/>
            <person name="Bowers J.E."/>
            <person name="Van der Hulst R."/>
            <person name="Ayyampalayam S."/>
            <person name="Mercati F."/>
            <person name="Riccardi P."/>
            <person name="McKain M.R."/>
            <person name="Kakrana A."/>
            <person name="Tang H."/>
            <person name="Ray J."/>
            <person name="Groenendijk J."/>
            <person name="Arikit S."/>
            <person name="Mathioni S.M."/>
            <person name="Nakano M."/>
            <person name="Shan H."/>
            <person name="Telgmann-Rauber A."/>
            <person name="Kanno A."/>
            <person name="Yue Z."/>
            <person name="Chen H."/>
            <person name="Li W."/>
            <person name="Chen Y."/>
            <person name="Xu X."/>
            <person name="Zhang Y."/>
            <person name="Luo S."/>
            <person name="Chen H."/>
            <person name="Gao J."/>
            <person name="Mao Z."/>
            <person name="Pires J.C."/>
            <person name="Luo M."/>
            <person name="Kudrna D."/>
            <person name="Wing R.A."/>
            <person name="Meyers B.C."/>
            <person name="Yi K."/>
            <person name="Kong H."/>
            <person name="Lavrijsen P."/>
            <person name="Sunseri F."/>
            <person name="Falavigna A."/>
            <person name="Ye Y."/>
            <person name="Leebens-Mack J.H."/>
            <person name="Chen G."/>
        </authorList>
    </citation>
    <scope>NUCLEOTIDE SEQUENCE [LARGE SCALE GENOMIC DNA]</scope>
    <source>
        <strain evidence="3">cv. DH0086</strain>
    </source>
</reference>
<accession>A0A5P1FPZ3</accession>
<dbReference type="EMBL" id="CM007381">
    <property type="protein sequence ID" value="ONK80094.1"/>
    <property type="molecule type" value="Genomic_DNA"/>
</dbReference>
<evidence type="ECO:0000313" key="2">
    <source>
        <dbReference type="EMBL" id="ONK80094.1"/>
    </source>
</evidence>
<gene>
    <name evidence="2" type="ORF">A4U43_C01F13830</name>
</gene>
<evidence type="ECO:0000313" key="3">
    <source>
        <dbReference type="Proteomes" id="UP000243459"/>
    </source>
</evidence>
<dbReference type="AlphaFoldDB" id="A0A5P1FPZ3"/>
<organism evidence="2 3">
    <name type="scientific">Asparagus officinalis</name>
    <name type="common">Garden asparagus</name>
    <dbReference type="NCBI Taxonomy" id="4686"/>
    <lineage>
        <taxon>Eukaryota</taxon>
        <taxon>Viridiplantae</taxon>
        <taxon>Streptophyta</taxon>
        <taxon>Embryophyta</taxon>
        <taxon>Tracheophyta</taxon>
        <taxon>Spermatophyta</taxon>
        <taxon>Magnoliopsida</taxon>
        <taxon>Liliopsida</taxon>
        <taxon>Asparagales</taxon>
        <taxon>Asparagaceae</taxon>
        <taxon>Asparagoideae</taxon>
        <taxon>Asparagus</taxon>
    </lineage>
</organism>
<keyword evidence="3" id="KW-1185">Reference proteome</keyword>
<evidence type="ECO:0000256" key="1">
    <source>
        <dbReference type="SAM" id="MobiDB-lite"/>
    </source>
</evidence>
<name>A0A5P1FPZ3_ASPOF</name>